<dbReference type="AlphaFoldDB" id="A0A6C8F1W8"/>
<evidence type="ECO:0000313" key="1">
    <source>
        <dbReference type="EMBL" id="EDZ03447.1"/>
    </source>
</evidence>
<gene>
    <name evidence="1" type="ORF">SeV_B0165</name>
</gene>
<dbReference type="EMBL" id="ABFH02000001">
    <property type="protein sequence ID" value="EDZ03447.1"/>
    <property type="molecule type" value="Genomic_DNA"/>
</dbReference>
<comment type="caution">
    <text evidence="1">The sequence shown here is derived from an EMBL/GenBank/DDBJ whole genome shotgun (WGS) entry which is preliminary data.</text>
</comment>
<dbReference type="Proteomes" id="UP000003614">
    <property type="component" value="Unassembled WGS sequence"/>
</dbReference>
<reference evidence="1 2" key="1">
    <citation type="journal article" date="2011" name="J. Bacteriol.">
        <title>Comparative genomics of 28 Salmonella enterica isolates: evidence for CRISPR-mediated adaptive sublineage evolution.</title>
        <authorList>
            <person name="Fricke W.F."/>
            <person name="Mammel M.K."/>
            <person name="McDermott P.F."/>
            <person name="Tartera C."/>
            <person name="White D.G."/>
            <person name="Leclerc J.E."/>
            <person name="Ravel J."/>
            <person name="Cebula T.A."/>
        </authorList>
    </citation>
    <scope>NUCLEOTIDE SEQUENCE [LARGE SCALE GENOMIC DNA]</scope>
    <source>
        <strain evidence="1 2">SL491</strain>
    </source>
</reference>
<protein>
    <submittedName>
        <fullName evidence="1">Uncharacterized protein</fullName>
    </submittedName>
</protein>
<accession>A0A6C8F1W8</accession>
<sequence length="38" mass="4191">MIKIKKVCFSTMQNGACHATLHVFYSPAHPRVTTETAA</sequence>
<organism evidence="1 2">
    <name type="scientific">Salmonella virchow (strain SL491)</name>
    <dbReference type="NCBI Taxonomy" id="465517"/>
    <lineage>
        <taxon>Bacteria</taxon>
        <taxon>Pseudomonadati</taxon>
        <taxon>Pseudomonadota</taxon>
        <taxon>Gammaproteobacteria</taxon>
        <taxon>Enterobacterales</taxon>
        <taxon>Enterobacteriaceae</taxon>
        <taxon>Salmonella</taxon>
    </lineage>
</organism>
<evidence type="ECO:0000313" key="2">
    <source>
        <dbReference type="Proteomes" id="UP000003614"/>
    </source>
</evidence>
<proteinExistence type="predicted"/>
<name>A0A6C8F1W8_SALV4</name>